<dbReference type="InterPro" id="IPR013783">
    <property type="entry name" value="Ig-like_fold"/>
</dbReference>
<protein>
    <submittedName>
        <fullName evidence="13">Interleukin-1 receptor type 1-like isoform X1</fullName>
    </submittedName>
</protein>
<evidence type="ECO:0000256" key="2">
    <source>
        <dbReference type="ARBA" id="ARBA00022729"/>
    </source>
</evidence>
<dbReference type="PROSITE" id="PS50835">
    <property type="entry name" value="IG_LIKE"/>
    <property type="match status" value="1"/>
</dbReference>
<dbReference type="Gene3D" id="2.60.40.10">
    <property type="entry name" value="Immunoglobulins"/>
    <property type="match status" value="3"/>
</dbReference>
<keyword evidence="8" id="KW-0812">Transmembrane</keyword>
<dbReference type="PROSITE" id="PS50104">
    <property type="entry name" value="TIR"/>
    <property type="match status" value="1"/>
</dbReference>
<keyword evidence="4" id="KW-1015">Disulfide bond</keyword>
<dbReference type="Proteomes" id="UP000515150">
    <property type="component" value="Chromosome 21"/>
</dbReference>
<proteinExistence type="inferred from homology"/>
<evidence type="ECO:0000256" key="3">
    <source>
        <dbReference type="ARBA" id="ARBA00022737"/>
    </source>
</evidence>
<feature type="domain" description="TIR" evidence="10">
    <location>
        <begin position="402"/>
        <end position="626"/>
    </location>
</feature>
<dbReference type="PRINTS" id="PR01536">
    <property type="entry name" value="INTRLKN1R12F"/>
</dbReference>
<dbReference type="OrthoDB" id="6132459at2759"/>
<comment type="similarity">
    <text evidence="1">Belongs to the interleukin-1 receptor family.</text>
</comment>
<evidence type="ECO:0000256" key="9">
    <source>
        <dbReference type="SAM" id="SignalP"/>
    </source>
</evidence>
<evidence type="ECO:0000256" key="8">
    <source>
        <dbReference type="SAM" id="Phobius"/>
    </source>
</evidence>
<keyword evidence="2 9" id="KW-0732">Signal</keyword>
<dbReference type="Gene3D" id="3.40.50.10140">
    <property type="entry name" value="Toll/interleukin-1 receptor homology (TIR) domain"/>
    <property type="match status" value="1"/>
</dbReference>
<evidence type="ECO:0000256" key="6">
    <source>
        <dbReference type="ARBA" id="ARBA00023319"/>
    </source>
</evidence>
<evidence type="ECO:0000313" key="12">
    <source>
        <dbReference type="Proteomes" id="UP000515150"/>
    </source>
</evidence>
<feature type="domain" description="Ig-like" evidence="11">
    <location>
        <begin position="135"/>
        <end position="229"/>
    </location>
</feature>
<keyword evidence="6" id="KW-0393">Immunoglobulin domain</keyword>
<keyword evidence="8" id="KW-1133">Transmembrane helix</keyword>
<evidence type="ECO:0000313" key="13">
    <source>
        <dbReference type="RefSeq" id="XP_028993171.1"/>
    </source>
</evidence>
<feature type="signal peptide" evidence="9">
    <location>
        <begin position="1"/>
        <end position="21"/>
    </location>
</feature>
<accession>A0A6P7LF26</accession>
<feature type="region of interest" description="Disordered" evidence="7">
    <location>
        <begin position="484"/>
        <end position="510"/>
    </location>
</feature>
<dbReference type="PRINTS" id="PR01537">
    <property type="entry name" value="INTRLKN1R1F"/>
</dbReference>
<gene>
    <name evidence="13" type="primary">LOC114847510</name>
</gene>
<dbReference type="GO" id="GO:0004908">
    <property type="term" value="F:interleukin-1 receptor activity"/>
    <property type="evidence" value="ECO:0007669"/>
    <property type="project" value="InterPro"/>
</dbReference>
<dbReference type="Pfam" id="PF01582">
    <property type="entry name" value="TIR"/>
    <property type="match status" value="1"/>
</dbReference>
<feature type="transmembrane region" description="Helical" evidence="8">
    <location>
        <begin position="353"/>
        <end position="378"/>
    </location>
</feature>
<dbReference type="InParanoid" id="A0A6P7LF26"/>
<dbReference type="PANTHER" id="PTHR11890">
    <property type="entry name" value="INTERLEUKIN-1 RECEPTOR FAMILY MEMBER"/>
    <property type="match status" value="1"/>
</dbReference>
<evidence type="ECO:0000256" key="5">
    <source>
        <dbReference type="ARBA" id="ARBA00023180"/>
    </source>
</evidence>
<keyword evidence="8" id="KW-0472">Membrane</keyword>
<evidence type="ECO:0000256" key="1">
    <source>
        <dbReference type="ARBA" id="ARBA00009752"/>
    </source>
</evidence>
<evidence type="ECO:0000259" key="11">
    <source>
        <dbReference type="PROSITE" id="PS50835"/>
    </source>
</evidence>
<organism evidence="12 13">
    <name type="scientific">Betta splendens</name>
    <name type="common">Siamese fighting fish</name>
    <dbReference type="NCBI Taxonomy" id="158456"/>
    <lineage>
        <taxon>Eukaryota</taxon>
        <taxon>Metazoa</taxon>
        <taxon>Chordata</taxon>
        <taxon>Craniata</taxon>
        <taxon>Vertebrata</taxon>
        <taxon>Euteleostomi</taxon>
        <taxon>Actinopterygii</taxon>
        <taxon>Neopterygii</taxon>
        <taxon>Teleostei</taxon>
        <taxon>Neoteleostei</taxon>
        <taxon>Acanthomorphata</taxon>
        <taxon>Anabantaria</taxon>
        <taxon>Anabantiformes</taxon>
        <taxon>Anabantoidei</taxon>
        <taxon>Osphronemidae</taxon>
        <taxon>Betta</taxon>
    </lineage>
</organism>
<dbReference type="FunCoup" id="A0A6P7LF26">
    <property type="interactions" value="787"/>
</dbReference>
<dbReference type="PANTHER" id="PTHR11890:SF3">
    <property type="entry name" value="INTERLEUKIN-1 RECEPTOR TYPE 2"/>
    <property type="match status" value="1"/>
</dbReference>
<keyword evidence="5" id="KW-0325">Glycoprotein</keyword>
<evidence type="ECO:0000256" key="7">
    <source>
        <dbReference type="SAM" id="MobiDB-lite"/>
    </source>
</evidence>
<dbReference type="InterPro" id="IPR036179">
    <property type="entry name" value="Ig-like_dom_sf"/>
</dbReference>
<evidence type="ECO:0000259" key="10">
    <source>
        <dbReference type="PROSITE" id="PS50104"/>
    </source>
</evidence>
<dbReference type="RefSeq" id="XP_028993171.1">
    <property type="nucleotide sequence ID" value="XM_029137338.3"/>
</dbReference>
<keyword evidence="12" id="KW-1185">Reference proteome</keyword>
<dbReference type="InterPro" id="IPR000157">
    <property type="entry name" value="TIR_dom"/>
</dbReference>
<dbReference type="AlphaFoldDB" id="A0A6P7LF26"/>
<name>A0A6P7LF26_BETSP</name>
<keyword evidence="3" id="KW-0677">Repeat</keyword>
<evidence type="ECO:0000256" key="4">
    <source>
        <dbReference type="ARBA" id="ARBA00023157"/>
    </source>
</evidence>
<sequence length="644" mass="72492">MGLSSVLKSLLIFLRICGICAEFVTGYCTNFELKFGRVFSVPGDTAMLNSTLVSPEVLNFKTVPYNITWYQNVSGKNQQMRNQSGRILILGETLWFLNVTLDDKGDYVTILRTPYHCYRQVTTLVVNVTSQCGRPIKSNQSLTSGVNDRLGCPLNDIIKKLNSYNVTTSLTWYKGCDPIKDGQAKKYFYIATTLLQINRVSVSEDKATFTCTLKFNLSGITGSMSETIDALVNEDYRAPPQMHEPGNEVIKAQLGSSFSKRCLVFVPGSEDVSIAWSDGNKLILNTEPSERIHISETSKRNHDVPKKGVWLEQLLVFSEVTEKDFYINFTCKAPSAYGPLEGYFTLLPADPNIIIPIGSVLGGAMVLFVISIIVYYIFKIEIVLWLRKVFPVLYTNKDLDGRLYDAYVAYPQPGEVGFSKEMETFAHHTLPQVLEHACGYKLFIASRDGPPGQAIIDSVEETIQTSCCLLLLYTASTFTSNQHMSSTGSNNNNFTKSGNTSDNGGRKTNDNDSCTSFNCNEVYPDTRQQLECVVGMHRTLLEGSLKVILVEMEQISPAQLALFPESVRHLRKKQGAVCWWKNTKKQQRWRTCSKSREDEDKCGQDTQWSPSTSPSSRFWKEMRYHMPVRGKREMYPQKAALLNV</sequence>
<reference evidence="13" key="1">
    <citation type="submission" date="2025-08" db="UniProtKB">
        <authorList>
            <consortium name="RefSeq"/>
        </authorList>
    </citation>
    <scope>IDENTIFICATION</scope>
</reference>
<dbReference type="KEGG" id="bspl:114847510"/>
<feature type="chain" id="PRO_5028115557" evidence="9">
    <location>
        <begin position="22"/>
        <end position="644"/>
    </location>
</feature>
<feature type="compositionally biased region" description="Polar residues" evidence="7">
    <location>
        <begin position="484"/>
        <end position="503"/>
    </location>
</feature>
<dbReference type="InterPro" id="IPR035897">
    <property type="entry name" value="Toll_tir_struct_dom_sf"/>
</dbReference>
<dbReference type="SUPFAM" id="SSF52200">
    <property type="entry name" value="Toll/Interleukin receptor TIR domain"/>
    <property type="match status" value="1"/>
</dbReference>
<dbReference type="InterPro" id="IPR015621">
    <property type="entry name" value="IL-1_rcpt_fam"/>
</dbReference>
<dbReference type="SUPFAM" id="SSF48726">
    <property type="entry name" value="Immunoglobulin"/>
    <property type="match status" value="2"/>
</dbReference>
<dbReference type="InterPro" id="IPR007110">
    <property type="entry name" value="Ig-like_dom"/>
</dbReference>
<dbReference type="InterPro" id="IPR004074">
    <property type="entry name" value="IL-1_rcpt_I/II-typ"/>
</dbReference>
<dbReference type="GeneID" id="114847510"/>